<keyword evidence="2" id="KW-1003">Cell membrane</keyword>
<dbReference type="InterPro" id="IPR051611">
    <property type="entry name" value="ECF_transporter_component"/>
</dbReference>
<feature type="transmembrane region" description="Helical" evidence="6">
    <location>
        <begin position="81"/>
        <end position="108"/>
    </location>
</feature>
<evidence type="ECO:0000313" key="8">
    <source>
        <dbReference type="Proteomes" id="UP001212160"/>
    </source>
</evidence>
<evidence type="ECO:0000256" key="3">
    <source>
        <dbReference type="ARBA" id="ARBA00022692"/>
    </source>
</evidence>
<evidence type="ECO:0000256" key="5">
    <source>
        <dbReference type="ARBA" id="ARBA00023136"/>
    </source>
</evidence>
<name>A0AAW6DPS5_MEDGN</name>
<dbReference type="Pfam" id="PF02361">
    <property type="entry name" value="CbiQ"/>
    <property type="match status" value="1"/>
</dbReference>
<dbReference type="AlphaFoldDB" id="A0AAW6DPS5"/>
<dbReference type="Proteomes" id="UP001212160">
    <property type="component" value="Unassembled WGS sequence"/>
</dbReference>
<evidence type="ECO:0000256" key="4">
    <source>
        <dbReference type="ARBA" id="ARBA00022989"/>
    </source>
</evidence>
<organism evidence="7 8">
    <name type="scientific">Mediterraneibacter gnavus</name>
    <name type="common">Ruminococcus gnavus</name>
    <dbReference type="NCBI Taxonomy" id="33038"/>
    <lineage>
        <taxon>Bacteria</taxon>
        <taxon>Bacillati</taxon>
        <taxon>Bacillota</taxon>
        <taxon>Clostridia</taxon>
        <taxon>Lachnospirales</taxon>
        <taxon>Lachnospiraceae</taxon>
        <taxon>Mediterraneibacter</taxon>
    </lineage>
</organism>
<evidence type="ECO:0000256" key="2">
    <source>
        <dbReference type="ARBA" id="ARBA00022475"/>
    </source>
</evidence>
<dbReference type="PANTHER" id="PTHR34857:SF2">
    <property type="entry name" value="SLL0384 PROTEIN"/>
    <property type="match status" value="1"/>
</dbReference>
<dbReference type="GO" id="GO:0005886">
    <property type="term" value="C:plasma membrane"/>
    <property type="evidence" value="ECO:0007669"/>
    <property type="project" value="UniProtKB-ARBA"/>
</dbReference>
<evidence type="ECO:0000256" key="6">
    <source>
        <dbReference type="SAM" id="Phobius"/>
    </source>
</evidence>
<dbReference type="PANTHER" id="PTHR34857">
    <property type="entry name" value="SLL0384 PROTEIN"/>
    <property type="match status" value="1"/>
</dbReference>
<proteinExistence type="predicted"/>
<sequence length="238" mass="27227">MEKQALYIDPRTKLFLLLVMNIVMLNTSSGVLLPYLRFIIGFLPFVLLLTSKRFKPAWVYLVIYLISHIIVLYVLDYTSGFMMMLLGFLSSMGTKFLPGGMLGVYFFCSTRVNEFIASMERMHVSQKVIIPVSVMFRFFTTVKEEAEGISDAMRMRKLGFSYFFFKPVEILEYRLVPLMISVVNIGEDLSASALTRCLGYKKSRTNISRCGFGWVDYALFVLGIGFILLYFLELGGVI</sequence>
<evidence type="ECO:0000256" key="1">
    <source>
        <dbReference type="ARBA" id="ARBA00004141"/>
    </source>
</evidence>
<dbReference type="InterPro" id="IPR003339">
    <property type="entry name" value="ABC/ECF_trnsptr_transmembrane"/>
</dbReference>
<accession>A0AAW6DPS5</accession>
<keyword evidence="5 6" id="KW-0472">Membrane</keyword>
<reference evidence="7" key="1">
    <citation type="submission" date="2023-01" db="EMBL/GenBank/DDBJ databases">
        <title>Human gut microbiome strain richness.</title>
        <authorList>
            <person name="Chen-Liaw A."/>
        </authorList>
    </citation>
    <scope>NUCLEOTIDE SEQUENCE</scope>
    <source>
        <strain evidence="7">RTP21484st1_H11_RTP21484_190118</strain>
    </source>
</reference>
<feature type="transmembrane region" description="Helical" evidence="6">
    <location>
        <begin position="211"/>
        <end position="232"/>
    </location>
</feature>
<protein>
    <submittedName>
        <fullName evidence="7">Energy-coupling factor transporter transmembrane component T</fullName>
    </submittedName>
</protein>
<evidence type="ECO:0000313" key="7">
    <source>
        <dbReference type="EMBL" id="MDB8688614.1"/>
    </source>
</evidence>
<keyword evidence="3 6" id="KW-0812">Transmembrane</keyword>
<comment type="subcellular location">
    <subcellularLocation>
        <location evidence="1">Membrane</location>
        <topology evidence="1">Multi-pass membrane protein</topology>
    </subcellularLocation>
</comment>
<feature type="transmembrane region" description="Helical" evidence="6">
    <location>
        <begin position="57"/>
        <end position="75"/>
    </location>
</feature>
<keyword evidence="4 6" id="KW-1133">Transmembrane helix</keyword>
<dbReference type="EMBL" id="JAQMLA010000105">
    <property type="protein sequence ID" value="MDB8688614.1"/>
    <property type="molecule type" value="Genomic_DNA"/>
</dbReference>
<feature type="transmembrane region" description="Helical" evidence="6">
    <location>
        <begin position="12"/>
        <end position="28"/>
    </location>
</feature>
<comment type="caution">
    <text evidence="7">The sequence shown here is derived from an EMBL/GenBank/DDBJ whole genome shotgun (WGS) entry which is preliminary data.</text>
</comment>
<dbReference type="RefSeq" id="WP_272108331.1">
    <property type="nucleotide sequence ID" value="NZ_JAQMLA010000105.1"/>
</dbReference>
<dbReference type="CDD" id="cd16914">
    <property type="entry name" value="EcfT"/>
    <property type="match status" value="1"/>
</dbReference>
<gene>
    <name evidence="7" type="ORF">PNW85_18540</name>
</gene>